<evidence type="ECO:0000256" key="1">
    <source>
        <dbReference type="SAM" id="Phobius"/>
    </source>
</evidence>
<keyword evidence="3" id="KW-1185">Reference proteome</keyword>
<feature type="transmembrane region" description="Helical" evidence="1">
    <location>
        <begin position="279"/>
        <end position="303"/>
    </location>
</feature>
<dbReference type="InterPro" id="IPR036927">
    <property type="entry name" value="Cyt_c_oxase-like_su1_sf"/>
</dbReference>
<feature type="transmembrane region" description="Helical" evidence="1">
    <location>
        <begin position="348"/>
        <end position="366"/>
    </location>
</feature>
<feature type="transmembrane region" description="Helical" evidence="1">
    <location>
        <begin position="315"/>
        <end position="336"/>
    </location>
</feature>
<keyword evidence="1" id="KW-1133">Transmembrane helix</keyword>
<proteinExistence type="predicted"/>
<dbReference type="KEGG" id="fpf:DCC35_17050"/>
<dbReference type="OrthoDB" id="2827525at2"/>
<feature type="transmembrane region" description="Helical" evidence="1">
    <location>
        <begin position="378"/>
        <end position="401"/>
    </location>
</feature>
<feature type="transmembrane region" description="Helical" evidence="1">
    <location>
        <begin position="101"/>
        <end position="120"/>
    </location>
</feature>
<feature type="transmembrane region" description="Helical" evidence="1">
    <location>
        <begin position="140"/>
        <end position="162"/>
    </location>
</feature>
<evidence type="ECO:0000313" key="2">
    <source>
        <dbReference type="EMBL" id="QCK16321.1"/>
    </source>
</evidence>
<dbReference type="Proteomes" id="UP000298616">
    <property type="component" value="Chromosome"/>
</dbReference>
<evidence type="ECO:0000313" key="3">
    <source>
        <dbReference type="Proteomes" id="UP000298616"/>
    </source>
</evidence>
<reference evidence="2 3" key="1">
    <citation type="submission" date="2018-04" db="EMBL/GenBank/DDBJ databases">
        <title>Complete genome uncultured novel isolate.</title>
        <authorList>
            <person name="Merlino G."/>
        </authorList>
    </citation>
    <scope>NUCLEOTIDE SEQUENCE [LARGE SCALE GENOMIC DNA]</scope>
    <source>
        <strain evidence="3">R1DC9</strain>
    </source>
</reference>
<feature type="transmembrane region" description="Helical" evidence="1">
    <location>
        <begin position="77"/>
        <end position="95"/>
    </location>
</feature>
<accession>A0A4D7JL39</accession>
<feature type="transmembrane region" description="Helical" evidence="1">
    <location>
        <begin position="238"/>
        <end position="259"/>
    </location>
</feature>
<feature type="transmembrane region" description="Helical" evidence="1">
    <location>
        <begin position="212"/>
        <end position="232"/>
    </location>
</feature>
<dbReference type="Gene3D" id="1.20.210.10">
    <property type="entry name" value="Cytochrome c oxidase-like, subunit I domain"/>
    <property type="match status" value="1"/>
</dbReference>
<gene>
    <name evidence="2" type="ORF">DCC35_17050</name>
</gene>
<dbReference type="EMBL" id="CP028923">
    <property type="protein sequence ID" value="QCK16321.1"/>
    <property type="molecule type" value="Genomic_DNA"/>
</dbReference>
<dbReference type="PROSITE" id="PS51257">
    <property type="entry name" value="PROKAR_LIPOPROTEIN"/>
    <property type="match status" value="1"/>
</dbReference>
<organism evidence="2 3">
    <name type="scientific">Mangrovivirga cuniculi</name>
    <dbReference type="NCBI Taxonomy" id="2715131"/>
    <lineage>
        <taxon>Bacteria</taxon>
        <taxon>Pseudomonadati</taxon>
        <taxon>Bacteroidota</taxon>
        <taxon>Cytophagia</taxon>
        <taxon>Cytophagales</taxon>
        <taxon>Mangrovivirgaceae</taxon>
        <taxon>Mangrovivirga</taxon>
    </lineage>
</organism>
<feature type="transmembrane region" description="Helical" evidence="1">
    <location>
        <begin position="12"/>
        <end position="32"/>
    </location>
</feature>
<dbReference type="RefSeq" id="WP_137091912.1">
    <property type="nucleotide sequence ID" value="NZ_CP028923.1"/>
</dbReference>
<keyword evidence="1" id="KW-0472">Membrane</keyword>
<dbReference type="AlphaFoldDB" id="A0A4D7JL39"/>
<feature type="transmembrane region" description="Helical" evidence="1">
    <location>
        <begin position="44"/>
        <end position="65"/>
    </location>
</feature>
<protein>
    <submittedName>
        <fullName evidence="2">Uncharacterized protein</fullName>
    </submittedName>
</protein>
<sequence length="425" mass="49293">MNKSEIPKSWVYTAFFHLLIVALIGCLLRLMFVSPVTCVTYKYILHAHSHVAFLGWVFSAIMILLLKTWLPGSISKFRSLFWAIQFSVVGMLITFPIKGYFLWSIIFSTLHMVLATIFAIRFYLKTKSKIQKGRTYDLKFIYWGFIFMIISSIGPFALGYLMANNMGGSDWYSLSIYFYLHFQYNGFFTFILIGLLIYFLSSRGIDFSKKKLKLIFYLMVISCFLSFFLSTTWVWKNIYVYAISLISGILQLYAFLLIITELIRNVKPSRTKFGRSSTLLISISLVILMLKGILQLLTAFPYFAELALVYRELVIGYLHLVFLGLITPLLFAYLLIQKSIIANLYFRIGILIYFTAFIFTEILLFGESLYRAYFSNSLPYYFDLIFGASCLFPFAIFIMLISQHSSIIFSYKRQGNKKEKCLGPI</sequence>
<name>A0A4D7JL39_9BACT</name>
<feature type="transmembrane region" description="Helical" evidence="1">
    <location>
        <begin position="182"/>
        <end position="200"/>
    </location>
</feature>
<keyword evidence="1" id="KW-0812">Transmembrane</keyword>